<feature type="transmembrane region" description="Helical" evidence="1">
    <location>
        <begin position="46"/>
        <end position="64"/>
    </location>
</feature>
<dbReference type="GO" id="GO:0009236">
    <property type="term" value="P:cobalamin biosynthetic process"/>
    <property type="evidence" value="ECO:0007669"/>
    <property type="project" value="UniProtKB-UniPathway"/>
</dbReference>
<protein>
    <recommendedName>
        <fullName evidence="4">Regulatory signaling modulator protein AmpE</fullName>
    </recommendedName>
</protein>
<feature type="transmembrane region" description="Helical" evidence="1">
    <location>
        <begin position="269"/>
        <end position="285"/>
    </location>
</feature>
<organism evidence="2 3">
    <name type="scientific">Sediminicurvatus halobius</name>
    <dbReference type="NCBI Taxonomy" id="2182432"/>
    <lineage>
        <taxon>Bacteria</taxon>
        <taxon>Pseudomonadati</taxon>
        <taxon>Pseudomonadota</taxon>
        <taxon>Gammaproteobacteria</taxon>
        <taxon>Chromatiales</taxon>
        <taxon>Ectothiorhodospiraceae</taxon>
        <taxon>Sediminicurvatus</taxon>
    </lineage>
</organism>
<dbReference type="InterPro" id="IPR004485">
    <property type="entry name" value="Cobalamin_biosynth_CobD/CbiB"/>
</dbReference>
<dbReference type="Proteomes" id="UP000245474">
    <property type="component" value="Unassembled WGS sequence"/>
</dbReference>
<feature type="transmembrane region" description="Helical" evidence="1">
    <location>
        <begin position="71"/>
        <end position="90"/>
    </location>
</feature>
<reference evidence="2 3" key="1">
    <citation type="submission" date="2018-05" db="EMBL/GenBank/DDBJ databases">
        <title>Spiribacter halobius sp. nov., a moderately halophilic bacterium isolated from marine solar saltern.</title>
        <authorList>
            <person name="Zheng W.-S."/>
            <person name="Lu D.-C."/>
            <person name="Du Z.-J."/>
        </authorList>
    </citation>
    <scope>NUCLEOTIDE SEQUENCE [LARGE SCALE GENOMIC DNA]</scope>
    <source>
        <strain evidence="2 3">E85</strain>
    </source>
</reference>
<dbReference type="PANTHER" id="PTHR38684">
    <property type="entry name" value="PROTEIN AMPE"/>
    <property type="match status" value="1"/>
</dbReference>
<name>A0A2U2N166_9GAMM</name>
<evidence type="ECO:0000256" key="1">
    <source>
        <dbReference type="SAM" id="Phobius"/>
    </source>
</evidence>
<gene>
    <name evidence="2" type="ORF">DEM34_10055</name>
</gene>
<dbReference type="EMBL" id="QFFI01000014">
    <property type="protein sequence ID" value="PWG62936.1"/>
    <property type="molecule type" value="Genomic_DNA"/>
</dbReference>
<dbReference type="PANTHER" id="PTHR38684:SF1">
    <property type="entry name" value="PROTEIN AMPE"/>
    <property type="match status" value="1"/>
</dbReference>
<evidence type="ECO:0000313" key="2">
    <source>
        <dbReference type="EMBL" id="PWG62936.1"/>
    </source>
</evidence>
<dbReference type="UniPathway" id="UPA00148"/>
<comment type="caution">
    <text evidence="2">The sequence shown here is derived from an EMBL/GenBank/DDBJ whole genome shotgun (WGS) entry which is preliminary data.</text>
</comment>
<dbReference type="OrthoDB" id="9811967at2"/>
<accession>A0A2U2N166</accession>
<dbReference type="GO" id="GO:0048472">
    <property type="term" value="F:threonine-phosphate decarboxylase activity"/>
    <property type="evidence" value="ECO:0007669"/>
    <property type="project" value="InterPro"/>
</dbReference>
<evidence type="ECO:0000313" key="3">
    <source>
        <dbReference type="Proteomes" id="UP000245474"/>
    </source>
</evidence>
<keyword evidence="1" id="KW-1133">Transmembrane helix</keyword>
<keyword evidence="1" id="KW-0812">Transmembrane</keyword>
<keyword evidence="3" id="KW-1185">Reference proteome</keyword>
<evidence type="ECO:0008006" key="4">
    <source>
        <dbReference type="Google" id="ProtNLM"/>
    </source>
</evidence>
<dbReference type="GO" id="GO:0046677">
    <property type="term" value="P:response to antibiotic"/>
    <property type="evidence" value="ECO:0007669"/>
    <property type="project" value="TreeGrafter"/>
</dbReference>
<sequence length="286" mass="29916">MNLLALLAALWLNGRLPPGGWRSARGFYRYGRWLRARLQPLGLWNHGGGLALLLMGPLLAVLVVQWLVYDLLFGLGGLALGVLALCFAFGGGEPLETELRRFLAALRAGDTAGARAALAGLQGGQPAPADDEALPEAAVVALALRARTRVFAPVFWFLLLGLIGAFGYRLLVLSRAFGDCHDNAGPGYCAAAGQAVAFADWLPNRLLALALALAGDFAAVRRAWSGAVAEDDRRLGAAALGALGIPPTGGERDLTAAAVQDAGRLMRRALYVWLAGVAVGVLAGFL</sequence>
<dbReference type="AlphaFoldDB" id="A0A2U2N166"/>
<proteinExistence type="predicted"/>
<dbReference type="GO" id="GO:0005886">
    <property type="term" value="C:plasma membrane"/>
    <property type="evidence" value="ECO:0007669"/>
    <property type="project" value="TreeGrafter"/>
</dbReference>
<dbReference type="InterPro" id="IPR052966">
    <property type="entry name" value="Beta-lactamase_Reg"/>
</dbReference>
<feature type="transmembrane region" description="Helical" evidence="1">
    <location>
        <begin position="150"/>
        <end position="171"/>
    </location>
</feature>
<keyword evidence="1" id="KW-0472">Membrane</keyword>
<dbReference type="RefSeq" id="WP_109678685.1">
    <property type="nucleotide sequence ID" value="NZ_CP086615.1"/>
</dbReference>
<dbReference type="Pfam" id="PF03186">
    <property type="entry name" value="CobD_Cbib"/>
    <property type="match status" value="1"/>
</dbReference>